<organism evidence="10 11">
    <name type="scientific">Arctia plantaginis</name>
    <name type="common">Wood tiger moth</name>
    <name type="synonym">Phalaena plantaginis</name>
    <dbReference type="NCBI Taxonomy" id="874455"/>
    <lineage>
        <taxon>Eukaryota</taxon>
        <taxon>Metazoa</taxon>
        <taxon>Ecdysozoa</taxon>
        <taxon>Arthropoda</taxon>
        <taxon>Hexapoda</taxon>
        <taxon>Insecta</taxon>
        <taxon>Pterygota</taxon>
        <taxon>Neoptera</taxon>
        <taxon>Endopterygota</taxon>
        <taxon>Lepidoptera</taxon>
        <taxon>Glossata</taxon>
        <taxon>Ditrysia</taxon>
        <taxon>Noctuoidea</taxon>
        <taxon>Erebidae</taxon>
        <taxon>Arctiinae</taxon>
        <taxon>Arctia</taxon>
    </lineage>
</organism>
<name>A0A8S0Z659_ARCPL</name>
<evidence type="ECO:0000256" key="1">
    <source>
        <dbReference type="ARBA" id="ARBA00004123"/>
    </source>
</evidence>
<feature type="region of interest" description="Disordered" evidence="8">
    <location>
        <begin position="1045"/>
        <end position="1122"/>
    </location>
</feature>
<keyword evidence="4" id="KW-0233">DNA recombination</keyword>
<dbReference type="CDD" id="cd22999">
    <property type="entry name" value="SAP_SLX4"/>
    <property type="match status" value="1"/>
</dbReference>
<dbReference type="AlphaFoldDB" id="A0A8S0Z659"/>
<dbReference type="EMBL" id="CADEBD010000226">
    <property type="protein sequence ID" value="CAB3225937.1"/>
    <property type="molecule type" value="Genomic_DNA"/>
</dbReference>
<keyword evidence="9" id="KW-0472">Membrane</keyword>
<keyword evidence="5" id="KW-0234">DNA repair</keyword>
<feature type="compositionally biased region" description="Polar residues" evidence="8">
    <location>
        <begin position="765"/>
        <end position="783"/>
    </location>
</feature>
<keyword evidence="3" id="KW-0227">DNA damage</keyword>
<sequence length="1233" mass="139584">MAVGVDTSKWKPRKIKGTPAATFRNFLGAGALSIGLACGVFFHFTSITENLRKSVYGLYEDPIEEVERRQMIASGLPNRSDTRQCVRSKYFISKTAMDESLSDFQETKHSCKGPKTAQKVVKTKSRKVTKRIKGQKDIRTALKGKKNELLSYTKEFENVCKKSGIDVDSEHLQVAIALSKSLQTEVTDDVSTLQQLTTQGRIAKIKTTLQEYGFKVPDTKITINRKIKKHRKQYKLLNITEEVKHQKIRNKYSQILFQTLDYELSVGSSYQSCTPIYSLATNLEYEFMKNNNIFYVNSLANIIERSTKIGSLLRNWAEIPGRPISPQLLKKSTMDFSEIVCSQDELDVILSGSIKSAHRIIETKTLDKAMDIDCTITKVELESEGNKEIIEIRNKDDKFDHITFDVDKEVHLNENISISPATEILKCENVIVIASNSTLTDREQYRSCSPDIFDDEVSCIMESTKQVSSQGQKTEVFTEEGNSMDLTECANIHFEKASAFPKSLSINATKIIHDDYMEMTECAISASQGIKGNVNEIDLTQSPDEKSIIEKNCYALNYIAESPEYSFSQRNLDIADHTVSDTEEDNKSIVDKISIECIDFITNSSIANNKIGTIGELHVDNPSDNIDLTQSSNENENNILEHNNKTTIIQEKDVSNEKIESMYLTQSSKSSVESGDLPEINLGNTQKCQINLDDTIILKEVEYLSANDNVKKLVVTEDDQIFDLTQAGEEFTEANDHFSKEKISELNSQSFYEDFIHDHSDSHENNTSVVHGNENNSGNNLSKENLDIDLTQTSDSSTESNDSPKPITVKNIPNNSSLGKKDDISIDYDEICEDEGDESSRKENSLNLDQDSSNVLPQTDNNVEIVDSNNDLTSNASQTSEVFDLTDKELDYSLYKSRLDLPIANFDYDFEGISVMNDNNKNENLKNSLSYSASKSCTLEESFLPEVNIRNGKIIEEKDEIDACSSSNKEHNTNHSSDRVPVVTPKNSEYVIKTNNVTPMLDYALLTTPQRNKELDKYGLKPFKRKRAIQILTHLYNQTHPVIETYLDDEQQSPPKKRRQDSSIPLEVTPTTLPLQSPRKLESGNPNAKSPRKQVTMRSSKSPRNIIEDNENMNSPRKKQNCSQANVNTYEITSDLPNIKCVHCDPEDWVFQKREKAKVHSCRVPLHIAFHNYVSSRRSLREAILKYEPVNIDIIHKDLVSYGHRYDPKDLLRFLDKKCITVKTADNNARNKI</sequence>
<dbReference type="Proteomes" id="UP000494256">
    <property type="component" value="Unassembled WGS sequence"/>
</dbReference>
<evidence type="ECO:0000256" key="8">
    <source>
        <dbReference type="SAM" id="MobiDB-lite"/>
    </source>
</evidence>
<dbReference type="GO" id="GO:0006281">
    <property type="term" value="P:DNA repair"/>
    <property type="evidence" value="ECO:0007669"/>
    <property type="project" value="UniProtKB-KW"/>
</dbReference>
<comment type="subcellular location">
    <subcellularLocation>
        <location evidence="1">Nucleus</location>
    </subcellularLocation>
</comment>
<protein>
    <recommendedName>
        <fullName evidence="7">Structure-specific endonuclease subunit SLX4</fullName>
    </recommendedName>
</protein>
<evidence type="ECO:0000256" key="4">
    <source>
        <dbReference type="ARBA" id="ARBA00023172"/>
    </source>
</evidence>
<evidence type="ECO:0000256" key="7">
    <source>
        <dbReference type="ARBA" id="ARBA00029496"/>
    </source>
</evidence>
<feature type="compositionally biased region" description="Polar residues" evidence="8">
    <location>
        <begin position="845"/>
        <end position="860"/>
    </location>
</feature>
<proteinExistence type="inferred from homology"/>
<dbReference type="OrthoDB" id="7477289at2759"/>
<comment type="caution">
    <text evidence="10">The sequence shown here is derived from an EMBL/GenBank/DDBJ whole genome shotgun (WGS) entry which is preliminary data.</text>
</comment>
<dbReference type="Pfam" id="PF09494">
    <property type="entry name" value="Slx4"/>
    <property type="match status" value="1"/>
</dbReference>
<evidence type="ECO:0000256" key="6">
    <source>
        <dbReference type="ARBA" id="ARBA00023242"/>
    </source>
</evidence>
<evidence type="ECO:0000313" key="10">
    <source>
        <dbReference type="EMBL" id="CAB3225937.1"/>
    </source>
</evidence>
<reference evidence="10 11" key="1">
    <citation type="submission" date="2020-04" db="EMBL/GenBank/DDBJ databases">
        <authorList>
            <person name="Wallbank WR R."/>
            <person name="Pardo Diaz C."/>
            <person name="Kozak K."/>
            <person name="Martin S."/>
            <person name="Jiggins C."/>
            <person name="Moest M."/>
            <person name="Warren A I."/>
            <person name="Byers J.R.P. K."/>
            <person name="Montejo-Kovacevich G."/>
            <person name="Yen C E."/>
        </authorList>
    </citation>
    <scope>NUCLEOTIDE SEQUENCE [LARGE SCALE GENOMIC DNA]</scope>
</reference>
<evidence type="ECO:0000313" key="11">
    <source>
        <dbReference type="Proteomes" id="UP000494256"/>
    </source>
</evidence>
<feature type="region of interest" description="Disordered" evidence="8">
    <location>
        <begin position="834"/>
        <end position="860"/>
    </location>
</feature>
<dbReference type="GO" id="GO:0006260">
    <property type="term" value="P:DNA replication"/>
    <property type="evidence" value="ECO:0007669"/>
    <property type="project" value="InterPro"/>
</dbReference>
<keyword evidence="6" id="KW-0539">Nucleus</keyword>
<dbReference type="GO" id="GO:0000712">
    <property type="term" value="P:resolution of meiotic recombination intermediates"/>
    <property type="evidence" value="ECO:0007669"/>
    <property type="project" value="TreeGrafter"/>
</dbReference>
<feature type="compositionally biased region" description="Polar residues" evidence="8">
    <location>
        <begin position="790"/>
        <end position="803"/>
    </location>
</feature>
<dbReference type="PANTHER" id="PTHR21541:SF3">
    <property type="entry name" value="STRUCTURE-SPECIFIC ENDONUCLEASE SUBUNIT SLX4"/>
    <property type="match status" value="1"/>
</dbReference>
<dbReference type="PANTHER" id="PTHR21541">
    <property type="entry name" value="BTB POZ DOMAIN CONTAINING 12"/>
    <property type="match status" value="1"/>
</dbReference>
<feature type="region of interest" description="Disordered" evidence="8">
    <location>
        <begin position="758"/>
        <end position="821"/>
    </location>
</feature>
<accession>A0A8S0Z659</accession>
<comment type="similarity">
    <text evidence="2">Belongs to the SLX4 family.</text>
</comment>
<evidence type="ECO:0000256" key="2">
    <source>
        <dbReference type="ARBA" id="ARBA00006661"/>
    </source>
</evidence>
<keyword evidence="9" id="KW-1133">Transmembrane helix</keyword>
<dbReference type="InterPro" id="IPR018574">
    <property type="entry name" value="Structure-sp_endonuc_su_Slx4"/>
</dbReference>
<feature type="transmembrane region" description="Helical" evidence="9">
    <location>
        <begin position="21"/>
        <end position="44"/>
    </location>
</feature>
<dbReference type="GO" id="GO:0033557">
    <property type="term" value="C:Slx1-Slx4 complex"/>
    <property type="evidence" value="ECO:0007669"/>
    <property type="project" value="InterPro"/>
</dbReference>
<gene>
    <name evidence="10" type="ORF">APLA_LOCUS2487</name>
</gene>
<evidence type="ECO:0000256" key="9">
    <source>
        <dbReference type="SAM" id="Phobius"/>
    </source>
</evidence>
<evidence type="ECO:0000256" key="5">
    <source>
        <dbReference type="ARBA" id="ARBA00023204"/>
    </source>
</evidence>
<evidence type="ECO:0000256" key="3">
    <source>
        <dbReference type="ARBA" id="ARBA00022763"/>
    </source>
</evidence>
<keyword evidence="9" id="KW-0812">Transmembrane</keyword>